<dbReference type="SUPFAM" id="SSF47413">
    <property type="entry name" value="lambda repressor-like DNA-binding domains"/>
    <property type="match status" value="1"/>
</dbReference>
<comment type="caution">
    <text evidence="2">The sequence shown here is derived from an EMBL/GenBank/DDBJ whole genome shotgun (WGS) entry which is preliminary data.</text>
</comment>
<dbReference type="Gene3D" id="1.10.260.40">
    <property type="entry name" value="lambda repressor-like DNA-binding domains"/>
    <property type="match status" value="1"/>
</dbReference>
<name>A0ABQ4CWC2_9ACTN</name>
<evidence type="ECO:0000259" key="1">
    <source>
        <dbReference type="PROSITE" id="PS50943"/>
    </source>
</evidence>
<keyword evidence="3" id="KW-1185">Reference proteome</keyword>
<dbReference type="PROSITE" id="PS50943">
    <property type="entry name" value="HTH_CROC1"/>
    <property type="match status" value="1"/>
</dbReference>
<dbReference type="InterPro" id="IPR001387">
    <property type="entry name" value="Cro/C1-type_HTH"/>
</dbReference>
<dbReference type="InterPro" id="IPR010982">
    <property type="entry name" value="Lambda_DNA-bd_dom_sf"/>
</dbReference>
<organism evidence="2 3">
    <name type="scientific">Asanoa siamensis</name>
    <dbReference type="NCBI Taxonomy" id="926357"/>
    <lineage>
        <taxon>Bacteria</taxon>
        <taxon>Bacillati</taxon>
        <taxon>Actinomycetota</taxon>
        <taxon>Actinomycetes</taxon>
        <taxon>Micromonosporales</taxon>
        <taxon>Micromonosporaceae</taxon>
        <taxon>Asanoa</taxon>
    </lineage>
</organism>
<dbReference type="PANTHER" id="PTHR35010:SF2">
    <property type="entry name" value="BLL4672 PROTEIN"/>
    <property type="match status" value="1"/>
</dbReference>
<gene>
    <name evidence="2" type="ORF">Asi02nite_51050</name>
</gene>
<dbReference type="Pfam" id="PF17765">
    <property type="entry name" value="MLTR_LBD"/>
    <property type="match status" value="1"/>
</dbReference>
<proteinExistence type="predicted"/>
<dbReference type="Proteomes" id="UP000604117">
    <property type="component" value="Unassembled WGS sequence"/>
</dbReference>
<sequence length="275" mass="30704">MEGVSTDELGHFLRSRRAQLVPDITRSRQRTRGLRREDVAELAAMSPDYYRRLEQGRIGPPSAQILESLSRALQLTQDEQDYLYRVADRACVRRVQTEPATEVAAPLRQLVESLGGTPAQVMTTDGETLLQNPAAVALLGDHSGYTGDARYSTYRWFTDPAGRWMHPPEECEEEGRARVADLRARSVETGSAVADRLIGLLRDRSPEFERMWREQKVALCRGGTKTLVNPRFGTAELQCQILRHEGAAQLLITYTAAVGSVAAGQLRQLTDPQWA</sequence>
<feature type="domain" description="HTH cro/C1-type" evidence="1">
    <location>
        <begin position="32"/>
        <end position="80"/>
    </location>
</feature>
<evidence type="ECO:0000313" key="2">
    <source>
        <dbReference type="EMBL" id="GIF75587.1"/>
    </source>
</evidence>
<protein>
    <submittedName>
        <fullName evidence="2">XRE family transcriptional regulator</fullName>
    </submittedName>
</protein>
<dbReference type="EMBL" id="BONE01000045">
    <property type="protein sequence ID" value="GIF75587.1"/>
    <property type="molecule type" value="Genomic_DNA"/>
</dbReference>
<accession>A0ABQ4CWC2</accession>
<dbReference type="PANTHER" id="PTHR35010">
    <property type="entry name" value="BLL4672 PROTEIN-RELATED"/>
    <property type="match status" value="1"/>
</dbReference>
<dbReference type="CDD" id="cd00093">
    <property type="entry name" value="HTH_XRE"/>
    <property type="match status" value="1"/>
</dbReference>
<dbReference type="InterPro" id="IPR041413">
    <property type="entry name" value="MLTR_LBD"/>
</dbReference>
<dbReference type="Pfam" id="PF13560">
    <property type="entry name" value="HTH_31"/>
    <property type="match status" value="1"/>
</dbReference>
<dbReference type="Gene3D" id="3.30.450.180">
    <property type="match status" value="1"/>
</dbReference>
<reference evidence="2 3" key="1">
    <citation type="submission" date="2021-01" db="EMBL/GenBank/DDBJ databases">
        <title>Whole genome shotgun sequence of Asanoa siamensis NBRC 107932.</title>
        <authorList>
            <person name="Komaki H."/>
            <person name="Tamura T."/>
        </authorList>
    </citation>
    <scope>NUCLEOTIDE SEQUENCE [LARGE SCALE GENOMIC DNA]</scope>
    <source>
        <strain evidence="2 3">NBRC 107932</strain>
    </source>
</reference>
<evidence type="ECO:0000313" key="3">
    <source>
        <dbReference type="Proteomes" id="UP000604117"/>
    </source>
</evidence>
<dbReference type="SMART" id="SM00530">
    <property type="entry name" value="HTH_XRE"/>
    <property type="match status" value="1"/>
</dbReference>